<dbReference type="EMBL" id="JACGCM010002660">
    <property type="protein sequence ID" value="KAF6137026.1"/>
    <property type="molecule type" value="Genomic_DNA"/>
</dbReference>
<feature type="compositionally biased region" description="Low complexity" evidence="1">
    <location>
        <begin position="286"/>
        <end position="295"/>
    </location>
</feature>
<accession>A0A7J7L304</accession>
<evidence type="ECO:0000313" key="4">
    <source>
        <dbReference type="Proteomes" id="UP000541444"/>
    </source>
</evidence>
<dbReference type="Pfam" id="PF16488">
    <property type="entry name" value="ArgoL2"/>
    <property type="match status" value="1"/>
</dbReference>
<keyword evidence="4" id="KW-1185">Reference proteome</keyword>
<name>A0A7J7L304_9MAGN</name>
<dbReference type="PANTHER" id="PTHR22891">
    <property type="entry name" value="EUKARYOTIC TRANSLATION INITIATION FACTOR 2C"/>
    <property type="match status" value="1"/>
</dbReference>
<evidence type="ECO:0000259" key="2">
    <source>
        <dbReference type="Pfam" id="PF16488"/>
    </source>
</evidence>
<dbReference type="SUPFAM" id="SSF101690">
    <property type="entry name" value="PAZ domain"/>
    <property type="match status" value="1"/>
</dbReference>
<evidence type="ECO:0000256" key="1">
    <source>
        <dbReference type="SAM" id="MobiDB-lite"/>
    </source>
</evidence>
<gene>
    <name evidence="3" type="ORF">GIB67_030790</name>
</gene>
<organism evidence="3 4">
    <name type="scientific">Kingdonia uniflora</name>
    <dbReference type="NCBI Taxonomy" id="39325"/>
    <lineage>
        <taxon>Eukaryota</taxon>
        <taxon>Viridiplantae</taxon>
        <taxon>Streptophyta</taxon>
        <taxon>Embryophyta</taxon>
        <taxon>Tracheophyta</taxon>
        <taxon>Spermatophyta</taxon>
        <taxon>Magnoliopsida</taxon>
        <taxon>Ranunculales</taxon>
        <taxon>Circaeasteraceae</taxon>
        <taxon>Kingdonia</taxon>
    </lineage>
</organism>
<protein>
    <recommendedName>
        <fullName evidence="2">Argonaute linker 2 domain-containing protein</fullName>
    </recommendedName>
</protein>
<feature type="region of interest" description="Disordered" evidence="1">
    <location>
        <begin position="282"/>
        <end position="318"/>
    </location>
</feature>
<dbReference type="OrthoDB" id="10252740at2759"/>
<sequence length="318" mass="36529">MKGYLQTVESYTIWCLGKGNKKFWFDDWTGEGSLSDILNIECTQQFMVKDILMTDGTWKWELLEHEIPPHWKHTLSYKLFLTKKTSPLNLPGISGAAQRLNMDGTVAAAVWAFFGNACGVRHGVNDCCWTPQGLLFQAASSDTQMGNVEPCLNYKRLMTRLRRPLEVCRIVEGQRYSKSLSEKQVTSLFKVTCQRPYDRERDIVKAVHHNDYDEDPYAKEFGLKINNKLATIEARILPTLVSYNKGLLLEGYCYPCSFRLKKVFRKIHVRLTMELEKKFKGKMRNGTSGQSSTGSYYDPHRETQEPTGRLRGSDLIQT</sequence>
<dbReference type="Proteomes" id="UP000541444">
    <property type="component" value="Unassembled WGS sequence"/>
</dbReference>
<dbReference type="InterPro" id="IPR032472">
    <property type="entry name" value="ArgoL2"/>
</dbReference>
<proteinExistence type="predicted"/>
<evidence type="ECO:0000313" key="3">
    <source>
        <dbReference type="EMBL" id="KAF6137026.1"/>
    </source>
</evidence>
<feature type="domain" description="Argonaute linker 2" evidence="2">
    <location>
        <begin position="198"/>
        <end position="239"/>
    </location>
</feature>
<dbReference type="AlphaFoldDB" id="A0A7J7L304"/>
<dbReference type="InterPro" id="IPR036085">
    <property type="entry name" value="PAZ_dom_sf"/>
</dbReference>
<comment type="caution">
    <text evidence="3">The sequence shown here is derived from an EMBL/GenBank/DDBJ whole genome shotgun (WGS) entry which is preliminary data.</text>
</comment>
<reference evidence="3 4" key="1">
    <citation type="journal article" date="2020" name="IScience">
        <title>Genome Sequencing of the Endangered Kingdonia uniflora (Circaeasteraceae, Ranunculales) Reveals Potential Mechanisms of Evolutionary Specialization.</title>
        <authorList>
            <person name="Sun Y."/>
            <person name="Deng T."/>
            <person name="Zhang A."/>
            <person name="Moore M.J."/>
            <person name="Landis J.B."/>
            <person name="Lin N."/>
            <person name="Zhang H."/>
            <person name="Zhang X."/>
            <person name="Huang J."/>
            <person name="Zhang X."/>
            <person name="Sun H."/>
            <person name="Wang H."/>
        </authorList>
    </citation>
    <scope>NUCLEOTIDE SEQUENCE [LARGE SCALE GENOMIC DNA]</scope>
    <source>
        <strain evidence="3">TB1705</strain>
        <tissue evidence="3">Leaf</tissue>
    </source>
</reference>